<dbReference type="CDD" id="cd08956">
    <property type="entry name" value="KR_3_FAS_SDR_x"/>
    <property type="match status" value="2"/>
</dbReference>
<keyword evidence="4" id="KW-0597">Phosphoprotein</keyword>
<evidence type="ECO:0000256" key="2">
    <source>
        <dbReference type="ARBA" id="ARBA00004792"/>
    </source>
</evidence>
<evidence type="ECO:0000256" key="1">
    <source>
        <dbReference type="ARBA" id="ARBA00001957"/>
    </source>
</evidence>
<dbReference type="SUPFAM" id="SSF53901">
    <property type="entry name" value="Thiolase-like"/>
    <property type="match status" value="2"/>
</dbReference>
<dbReference type="Gene3D" id="1.10.1200.10">
    <property type="entry name" value="ACP-like"/>
    <property type="match status" value="2"/>
</dbReference>
<dbReference type="InterPro" id="IPR014030">
    <property type="entry name" value="Ketoacyl_synth_N"/>
</dbReference>
<feature type="domain" description="Ketosynthase family 3 (KS3)" evidence="11">
    <location>
        <begin position="2123"/>
        <end position="2548"/>
    </location>
</feature>
<dbReference type="InterPro" id="IPR001227">
    <property type="entry name" value="Ac_transferase_dom_sf"/>
</dbReference>
<feature type="domain" description="PKS/mFAS DH" evidence="12">
    <location>
        <begin position="3019"/>
        <end position="3294"/>
    </location>
</feature>
<evidence type="ECO:0000313" key="14">
    <source>
        <dbReference type="Proteomes" id="UP001164439"/>
    </source>
</evidence>
<dbReference type="InterPro" id="IPR055123">
    <property type="entry name" value="SpnB-like_Rossmann"/>
</dbReference>
<evidence type="ECO:0000259" key="11">
    <source>
        <dbReference type="PROSITE" id="PS52004"/>
    </source>
</evidence>
<dbReference type="InterPro" id="IPR036736">
    <property type="entry name" value="ACP-like_sf"/>
</dbReference>
<evidence type="ECO:0000256" key="7">
    <source>
        <dbReference type="ARBA" id="ARBA00023268"/>
    </source>
</evidence>
<evidence type="ECO:0000259" key="10">
    <source>
        <dbReference type="PROSITE" id="PS50075"/>
    </source>
</evidence>
<dbReference type="InterPro" id="IPR016035">
    <property type="entry name" value="Acyl_Trfase/lysoPLipase"/>
</dbReference>
<dbReference type="SUPFAM" id="SSF55048">
    <property type="entry name" value="Probable ACP-binding domain of malonyl-CoA ACP transacylase"/>
    <property type="match status" value="2"/>
</dbReference>
<dbReference type="InterPro" id="IPR020807">
    <property type="entry name" value="PKS_DH"/>
</dbReference>
<dbReference type="InterPro" id="IPR014043">
    <property type="entry name" value="Acyl_transferase_dom"/>
</dbReference>
<proteinExistence type="predicted"/>
<dbReference type="PROSITE" id="PS52019">
    <property type="entry name" value="PKS_MFAS_DH"/>
    <property type="match status" value="2"/>
</dbReference>
<feature type="domain" description="PKS/mFAS DH" evidence="12">
    <location>
        <begin position="934"/>
        <end position="1211"/>
    </location>
</feature>
<dbReference type="InterPro" id="IPR049552">
    <property type="entry name" value="PKS_DH_N"/>
</dbReference>
<comment type="cofactor">
    <cofactor evidence="1">
        <name>pantetheine 4'-phosphate</name>
        <dbReference type="ChEBI" id="CHEBI:47942"/>
    </cofactor>
</comment>
<dbReference type="InterPro" id="IPR006162">
    <property type="entry name" value="Ppantetheine_attach_site"/>
</dbReference>
<dbReference type="InterPro" id="IPR036291">
    <property type="entry name" value="NAD(P)-bd_dom_sf"/>
</dbReference>
<dbReference type="InterPro" id="IPR018201">
    <property type="entry name" value="Ketoacyl_synth_AS"/>
</dbReference>
<organism evidence="13 14">
    <name type="scientific">Streptomyces cinnabarinus</name>
    <dbReference type="NCBI Taxonomy" id="67287"/>
    <lineage>
        <taxon>Bacteria</taxon>
        <taxon>Bacillati</taxon>
        <taxon>Actinomycetota</taxon>
        <taxon>Actinomycetes</taxon>
        <taxon>Kitasatosporales</taxon>
        <taxon>Streptomycetaceae</taxon>
        <taxon>Streptomyces</taxon>
    </lineage>
</organism>
<dbReference type="SMART" id="SM01294">
    <property type="entry name" value="PKS_PP_betabranch"/>
    <property type="match status" value="2"/>
</dbReference>
<dbReference type="SMART" id="SM00825">
    <property type="entry name" value="PKS_KS"/>
    <property type="match status" value="2"/>
</dbReference>
<feature type="region of interest" description="N-terminal hotdog fold" evidence="9">
    <location>
        <begin position="934"/>
        <end position="1059"/>
    </location>
</feature>
<dbReference type="SUPFAM" id="SSF50129">
    <property type="entry name" value="GroES-like"/>
    <property type="match status" value="2"/>
</dbReference>
<dbReference type="InterPro" id="IPR009081">
    <property type="entry name" value="PP-bd_ACP"/>
</dbReference>
<dbReference type="InterPro" id="IPR013968">
    <property type="entry name" value="PKS_KR"/>
</dbReference>
<evidence type="ECO:0000256" key="6">
    <source>
        <dbReference type="ARBA" id="ARBA00023194"/>
    </source>
</evidence>
<dbReference type="Pfam" id="PF00550">
    <property type="entry name" value="PP-binding"/>
    <property type="match status" value="2"/>
</dbReference>
<keyword evidence="3" id="KW-0596">Phosphopantetheine</keyword>
<keyword evidence="6" id="KW-0045">Antibiotic biosynthesis</keyword>
<dbReference type="InterPro" id="IPR002364">
    <property type="entry name" value="Quin_OxRdtase/zeta-crystal_CS"/>
</dbReference>
<evidence type="ECO:0000256" key="9">
    <source>
        <dbReference type="PROSITE-ProRule" id="PRU01363"/>
    </source>
</evidence>
<dbReference type="PROSITE" id="PS01162">
    <property type="entry name" value="QOR_ZETA_CRYSTAL"/>
    <property type="match status" value="2"/>
</dbReference>
<dbReference type="Gene3D" id="3.40.47.10">
    <property type="match status" value="2"/>
</dbReference>
<dbReference type="EMBL" id="CP114413">
    <property type="protein sequence ID" value="WAZ19995.1"/>
    <property type="molecule type" value="Genomic_DNA"/>
</dbReference>
<accession>A0ABY7K666</accession>
<dbReference type="InterPro" id="IPR050091">
    <property type="entry name" value="PKS_NRPS_Biosynth_Enz"/>
</dbReference>
<dbReference type="Pfam" id="PF00698">
    <property type="entry name" value="Acyl_transf_1"/>
    <property type="match status" value="2"/>
</dbReference>
<dbReference type="RefSeq" id="WP_269657686.1">
    <property type="nucleotide sequence ID" value="NZ_CP114413.1"/>
</dbReference>
<dbReference type="PROSITE" id="PS50075">
    <property type="entry name" value="CARRIER"/>
    <property type="match status" value="2"/>
</dbReference>
<feature type="active site" description="Proton acceptor; for dehydratase activity" evidence="9">
    <location>
        <position position="3051"/>
    </location>
</feature>
<evidence type="ECO:0000256" key="8">
    <source>
        <dbReference type="ARBA" id="ARBA00023315"/>
    </source>
</evidence>
<dbReference type="SUPFAM" id="SSF47336">
    <property type="entry name" value="ACP-like"/>
    <property type="match status" value="2"/>
</dbReference>
<dbReference type="InterPro" id="IPR015083">
    <property type="entry name" value="NorB/c/GfsB-D-like_docking"/>
</dbReference>
<dbReference type="Pfam" id="PF08990">
    <property type="entry name" value="Docking"/>
    <property type="match status" value="1"/>
</dbReference>
<feature type="domain" description="Ketosynthase family 3 (KS3)" evidence="11">
    <location>
        <begin position="34"/>
        <end position="460"/>
    </location>
</feature>
<dbReference type="InterPro" id="IPR011032">
    <property type="entry name" value="GroES-like_sf"/>
</dbReference>
<feature type="active site" description="Proton donor; for dehydratase activity" evidence="9">
    <location>
        <position position="1133"/>
    </location>
</feature>
<dbReference type="CDD" id="cd00833">
    <property type="entry name" value="PKS"/>
    <property type="match status" value="2"/>
</dbReference>
<dbReference type="InterPro" id="IPR020806">
    <property type="entry name" value="PKS_PP-bd"/>
</dbReference>
<dbReference type="InterPro" id="IPR057326">
    <property type="entry name" value="KR_dom"/>
</dbReference>
<feature type="region of interest" description="N-terminal hotdog fold" evidence="9">
    <location>
        <begin position="3019"/>
        <end position="3142"/>
    </location>
</feature>
<dbReference type="SUPFAM" id="SSF101173">
    <property type="entry name" value="Docking domain B of the erythromycin polyketide synthase (DEBS)"/>
    <property type="match status" value="1"/>
</dbReference>
<dbReference type="Gene3D" id="3.40.50.11460">
    <property type="match status" value="2"/>
</dbReference>
<dbReference type="Pfam" id="PF00109">
    <property type="entry name" value="ketoacyl-synt"/>
    <property type="match status" value="2"/>
</dbReference>
<feature type="active site" description="Proton donor; for dehydratase activity" evidence="9">
    <location>
        <position position="3216"/>
    </location>
</feature>
<dbReference type="InterPro" id="IPR013154">
    <property type="entry name" value="ADH-like_N"/>
</dbReference>
<dbReference type="SMART" id="SM00829">
    <property type="entry name" value="PKS_ER"/>
    <property type="match status" value="2"/>
</dbReference>
<dbReference type="Pfam" id="PF08240">
    <property type="entry name" value="ADH_N"/>
    <property type="match status" value="2"/>
</dbReference>
<gene>
    <name evidence="13" type="ORF">STRCI_001085</name>
</gene>
<dbReference type="Gene3D" id="3.40.366.10">
    <property type="entry name" value="Malonyl-Coenzyme A Acyl Carrier Protein, domain 2"/>
    <property type="match status" value="2"/>
</dbReference>
<dbReference type="SMART" id="SM00822">
    <property type="entry name" value="PKS_KR"/>
    <property type="match status" value="2"/>
</dbReference>
<dbReference type="Pfam" id="PF02801">
    <property type="entry name" value="Ketoacyl-synt_C"/>
    <property type="match status" value="2"/>
</dbReference>
<dbReference type="InterPro" id="IPR036299">
    <property type="entry name" value="Polyketide_synth_docking_sf"/>
</dbReference>
<dbReference type="SUPFAM" id="SSF52151">
    <property type="entry name" value="FabD/lysophospholipase-like"/>
    <property type="match status" value="2"/>
</dbReference>
<dbReference type="InterPro" id="IPR032821">
    <property type="entry name" value="PKS_assoc"/>
</dbReference>
<comment type="pathway">
    <text evidence="2">Antibiotic biosynthesis.</text>
</comment>
<feature type="region of interest" description="C-terminal hotdog fold" evidence="9">
    <location>
        <begin position="3155"/>
        <end position="3294"/>
    </location>
</feature>
<evidence type="ECO:0000256" key="4">
    <source>
        <dbReference type="ARBA" id="ARBA00022553"/>
    </source>
</evidence>
<name>A0ABY7K666_9ACTN</name>
<keyword evidence="8" id="KW-0012">Acyltransferase</keyword>
<keyword evidence="5" id="KW-0808">Transferase</keyword>
<dbReference type="Pfam" id="PF16197">
    <property type="entry name" value="KAsynt_C_assoc"/>
    <property type="match status" value="2"/>
</dbReference>
<dbReference type="Gene3D" id="3.40.50.720">
    <property type="entry name" value="NAD(P)-binding Rossmann-like Domain"/>
    <property type="match status" value="2"/>
</dbReference>
<evidence type="ECO:0000313" key="13">
    <source>
        <dbReference type="EMBL" id="WAZ19995.1"/>
    </source>
</evidence>
<dbReference type="SUPFAM" id="SSF51735">
    <property type="entry name" value="NAD(P)-binding Rossmann-fold domains"/>
    <property type="match status" value="6"/>
</dbReference>
<feature type="domain" description="Carrier" evidence="10">
    <location>
        <begin position="2023"/>
        <end position="2098"/>
    </location>
</feature>
<dbReference type="PANTHER" id="PTHR43775:SF51">
    <property type="entry name" value="INACTIVE PHENOLPHTHIOCEROL SYNTHESIS POLYKETIDE SYNTHASE TYPE I PKS1-RELATED"/>
    <property type="match status" value="1"/>
</dbReference>
<dbReference type="PROSITE" id="PS00012">
    <property type="entry name" value="PHOSPHOPANTETHEINE"/>
    <property type="match status" value="2"/>
</dbReference>
<dbReference type="InterPro" id="IPR020841">
    <property type="entry name" value="PKS_Beta-ketoAc_synthase_dom"/>
</dbReference>
<dbReference type="InterPro" id="IPR014031">
    <property type="entry name" value="Ketoacyl_synth_C"/>
</dbReference>
<evidence type="ECO:0000256" key="5">
    <source>
        <dbReference type="ARBA" id="ARBA00022679"/>
    </source>
</evidence>
<dbReference type="SMART" id="SM00827">
    <property type="entry name" value="PKS_AT"/>
    <property type="match status" value="2"/>
</dbReference>
<dbReference type="InterPro" id="IPR049551">
    <property type="entry name" value="PKS_DH_C"/>
</dbReference>
<dbReference type="Pfam" id="PF21089">
    <property type="entry name" value="PKS_DH_N"/>
    <property type="match status" value="2"/>
</dbReference>
<dbReference type="InterPro" id="IPR042104">
    <property type="entry name" value="PKS_dehydratase_sf"/>
</dbReference>
<dbReference type="InterPro" id="IPR020843">
    <property type="entry name" value="ER"/>
</dbReference>
<dbReference type="SMART" id="SM00823">
    <property type="entry name" value="PKS_PP"/>
    <property type="match status" value="2"/>
</dbReference>
<dbReference type="SMART" id="SM00826">
    <property type="entry name" value="PKS_DH"/>
    <property type="match status" value="2"/>
</dbReference>
<feature type="domain" description="Carrier" evidence="10">
    <location>
        <begin position="4114"/>
        <end position="4189"/>
    </location>
</feature>
<dbReference type="PROSITE" id="PS52004">
    <property type="entry name" value="KS3_2"/>
    <property type="match status" value="2"/>
</dbReference>
<reference evidence="13" key="1">
    <citation type="submission" date="2022-12" db="EMBL/GenBank/DDBJ databases">
        <authorList>
            <person name="Ruckert C."/>
            <person name="Busche T."/>
            <person name="Kalinowski J."/>
            <person name="Wittmann C."/>
        </authorList>
    </citation>
    <scope>NUCLEOTIDE SEQUENCE</scope>
    <source>
        <strain evidence="13">DSM 40467</strain>
    </source>
</reference>
<evidence type="ECO:0000256" key="3">
    <source>
        <dbReference type="ARBA" id="ARBA00022450"/>
    </source>
</evidence>
<dbReference type="PROSITE" id="PS00606">
    <property type="entry name" value="KS3_1"/>
    <property type="match status" value="1"/>
</dbReference>
<dbReference type="InterPro" id="IPR049900">
    <property type="entry name" value="PKS_mFAS_DH"/>
</dbReference>
<dbReference type="PANTHER" id="PTHR43775">
    <property type="entry name" value="FATTY ACID SYNTHASE"/>
    <property type="match status" value="1"/>
</dbReference>
<keyword evidence="14" id="KW-1185">Reference proteome</keyword>
<dbReference type="Gene3D" id="3.90.180.10">
    <property type="entry name" value="Medium-chain alcohol dehydrogenases, catalytic domain"/>
    <property type="match status" value="2"/>
</dbReference>
<feature type="region of interest" description="C-terminal hotdog fold" evidence="9">
    <location>
        <begin position="1072"/>
        <end position="1211"/>
    </location>
</feature>
<dbReference type="Proteomes" id="UP001164439">
    <property type="component" value="Chromosome"/>
</dbReference>
<keyword evidence="7" id="KW-0511">Multifunctional enzyme</keyword>
<dbReference type="Pfam" id="PF22953">
    <property type="entry name" value="SpnB_Rossmann"/>
    <property type="match status" value="2"/>
</dbReference>
<dbReference type="Gene3D" id="3.30.70.3290">
    <property type="match status" value="2"/>
</dbReference>
<dbReference type="InterPro" id="IPR016039">
    <property type="entry name" value="Thiolase-like"/>
</dbReference>
<dbReference type="Pfam" id="PF13602">
    <property type="entry name" value="ADH_zinc_N_2"/>
    <property type="match status" value="2"/>
</dbReference>
<dbReference type="Pfam" id="PF14765">
    <property type="entry name" value="PS-DH"/>
    <property type="match status" value="2"/>
</dbReference>
<protein>
    <submittedName>
        <fullName evidence="13">SDR family NAD(P)-dependent oxidoreductase</fullName>
    </submittedName>
</protein>
<sequence length="4270" mass="445654">MPNNEDKLREYLKRVTADYSQVRQRLRELEAKDQDPVAVVGMACRFPGGVTTPEDLWRMVAEGTDGITPFPTDRGWDEDLYDPDPDAYGKSYVVQGGFLHDAADFDPEFFGISPREALAMDPQQRLLLETSWEAIERAGIVPAALRGTRTGVFAGAVASDYAARLDTVPEEIEGFLVTGNMTAVVSGRISYVLGLEGPAVTVDTACSSSLVATHLGVQALRNGECDLALAGGVTVMPTPSGFIGFSRQRGLARDGRCKAFAAAADGTIWSEGVGILLLERLSDARRNGHHVLAVIRGSATNQDGASNGLSAPSELAQRRVIQQALDSARLTARDVDTVEAHGTGTTLGDPIEAQALLATYGQGREPDRPLWLGSIKSNIGHSGACAGVAGLIKTVMSLRAGVLPRTLHVDEPTPHVDWTSGDVRLLTEAREWAAGEGRPRRAAVSSFGVSGTNAHMILEEAPPTDAGPVVVSGPEGLSGSPVVPWLVSGRTAPALAAQAGRLSGVSSALGDPVDVGWSLWASRTALEHRAVVWGREAAELTAGLVALASGEVVGHGVSGTAVVSGAPVFVFPGQGAQWLGMGRGLLGSSPVFAARIAECSVALSPFVDWSLTEVLKGDDDAWMQRVDMVQPVLWAVMVSLAAVWESLGVKPAAVIGHSQGEIAAAAVAGVLSLEDAARVVALRSGAIRDELAGRGGMLSLATGAEQAAGWVSPYGDRVSVAVYNGPDATVVAGDPEALDEIAAVAEAAGVRARRVPVDYASHSAHVEDIRERLLEDLAPVAPQESRIPVISTVTGGVLDTTTMDASYWYEGLRQPVRFTEAIQEALNQGHFRLIEVSAHPVLTMGVQAIAEAAEQPVTVVGTLRRDEDESTRFIAGAAELWVRGVDIDWSAVYVGRSVDRLDLPTYAFQHQRYWLESGTSTADVSGAGLAAADHPLLGAAVSLAADGGLVLTGRLSLRTHPWLADHAVAGAVLLPGTGFVELAIRAGDEVGCGHLTELTLQAPLILPEQGAVHLQVVVGALDAQGQRGLAVYSRAEDSAPDQEWTLHAEGVLSPEPVTPSGAGLTDWPPTGAESVDVSGFYPGVEAVGYGYGPAFQGLRAVWRRGGEVFAEVELGETARAEAGRFGIHPALLDAALHANGYGEFGGGGELLRLPFAWTGVSLFASGADRVRVRICAAGDDALTVEVADAAGQPVAEVRSLVLRPVSAGALSSSEGEELFRTEWTPLPVPEEATGAGVWAVLGTADPYNVGAAVQGAGLAVDSYLDVEGLRVVLEAGVPAPALVFWTPPVVEGDLAGAARQITQAALQFVQEWLAEEALSDTRLVVVTRGAVAARDGEDVRDLVAAPVWGLVRSAQSENPGRFLLLDLDPWSESGVDLAAEGVAAALEAGEWQLAVRGEDVLVPRLARASSGTALVPPAGERAWRLDTVASGTLDGLALLPVPEADAPLEAGQVRISVRAAGLNFRDVLIGLGMVPDQQVMGSEAAGVVAEVGPGATGFAPGDRVMGFVTGGLGPLSVTDARMLVPVPEGWSFEQAASVPVVFLTAYHGLVDLGQVQRGETVLVHAGAGGVGMAAIQLARHLGAKVLATAGPGKWDALRGLGLTDDQIASSRDLDFREKFRAAGVDLVLNSLAREFVDASLDLLPHGGRFLELGKTDIRDAEEVAEERPGVAYRAYSPGDGGLDRASEILRTIVDLFASGALEPLPVRAWDVRRAREAFRFMSQARHVGKVVLTMPPVLDPEGTVLVTGGTGTLGGLLARHLVTEHGVRHLLLTSRSGPEAPGAAQLVSEITELGASVEVAACDAADRSQLAALLAGRNLTGVVHAAGVLADGLVTSLTPEQLATVWNPKVEAAVNLHELTRHADLALFALYSSASGVFGAPGQANYASTNVFLDALAQHRRAQGLPGTSLAWGYWEQASAMTGHMESRDRARVSQGGLVPLSAERGLALFDAAVRLDEGLLLASPLDMAELRSHAAKGVLPTLLRGLVRAPAATRRAVTSVATADGGSLEERLAGLSEPDRERFLLDLVRSHVAAVLGHANPQSVDAERPFKDLGFDSLTAVELRNRLNTATGLRLPATLVFDHPTPTALTHHIRSQVSGLPDAARRQAIDVRPAGADSGRANEPIAIVGMACRYPGGIESPEELWRLVLAGEDAITPFPQDRDWDDDLYDPDPEAQGKTYVRGGGFVTGAARFDAQFFGISPREALAMDPQQRLLLEASWEAVERAGIAPGSLRGSRTGVFAGALASEYVARLNTLPDGIEGFLGTGNMSSVTSGRIAYQLGLEGPAVTVDTACSSSLVALHLAAQSLRNGECDMALAGGVTVMCTPTGFVELSRQRGLSADGRCKAFADAADGFGPGEGVGVLVVERLSDARAKGHRVLAVVRGSAINQDGASNGLTAPNGPSQQRVIRQALANAGVAAAEVDVVEAHGTGTTLGDPIEAQALLATYGQERADDRPLWLGSVKSNIGHAQAAAGVAGIIKIVMALRAGVLPRTLHVNAPTQHVDWSAGLVELLTEERDWQTNGHPRRAGVSSFGISGTNAHIILEEAPPEGSGPVVVSGPEGLSGSPVVPWLVSGRTAAALAAQAGRLASVAGDPVDVGWSLWASRTALEHRAVVWGRESAELTAGLAALASGEVAAHGVLGAAVVSGAPVFVFPGQGSQWLGMGRGLLGSSPVFAARIAECSSALSPFVDWSLVEVLKGDDDAWMRRVDVVQPVLWAVMVSLAAVWESLGVKPAAVIGHSQGEIAGAAVAGVLSLEDAARVVALRSAAIRDELAGRGGMLSLATGAEQAAGWVSPYGDRVSVAVYNGPDATVVAGDPEALDEIAATAEASGVRARRVPVDYASHSTHVEDIRERLLDVLAPVAPQTSRVPVISTVTGAVLDTTTMDASYWYEGLRQPVRFTEAIQEALNQDHFRLIEVSAHPVLTMGVQAIAEAAEQPVTVVGTLRRDEDESTRFIAGAAELWVRGVDIDWTAVYTGRPVTQVDLPTYAFQRERFWLEAPNTTGDPAELGLGAADHPLLGAAVSLAADGGLVLTGRLSTRTQPWLADHAVAGTVLFPGTGFVELAIRAGDEVGCGHLTELTLHAPLIVPEQAAVQIQVIVGAPDGSGDREVTVHSRPEGVDASWTWHAEGVLGADTGQPPTTDLTTWPPRDADPLDVTGFYEGAEAAGYGYGPAFQGLRAAWRRGGEVFAEVELSEAERGEAGRFGIHPALLDAALHANGYGDFGGDPETLRLPFAWTGVSLFASGADRVRVRICAAGDDALTVEVADAAGQPVAEVRSLVLRPVSAGALSSTEGDDLFRTEWLPLSVPEEATGAGVWAVLGTADPYNVGAAVQGAGLAVDSYLDIEGLRVVLEAGVPAPALVFWTPPVVEGDLAGAARQITQTALQVVQEWLAEEALSDTRLVIVTRGALAARDGEDVLDLVAAPVWGLIRSAQSENPDRFLLLDLDPEPEAGADLLAEAVLAALGAAEAQLVLRGEEAFVPRLSRAETGSALAPPPGERAWRLDTLASGTLDGLALLPFPEATAPLEAGQIRISVRAAGMNFRDVLISLGMYPGRPILGSEGAGVVVEVGPGVTGFAPGDRVMGIIPQAFAPLVVADARVVVPIPEGWSFEQAASVPVVFLTAYYGLVDLGQLREGETVLVHAGAGGVGMAAIQLARHFGAKVLATASPGKWDVLRGLGLTDDQIASSRDLDFKETFAGAGAGAGAGVDVVLNSLAREFVDASLELLSPQGRFVEMGKTDLRDPEQLARANPGMTYAPFELGEAGPERMGEILAEVMALFASGALEPLPVRAWDVRRAREAFRFMSQARHVGKVVLTMPPVLDPEGTVLVTGGTGTLGGLLARHLVTEHGVRHLLLTSRSGPEAPGAIELRDELAELGASVEVAACDAADRSQLAALLDGRNLTGVVHAAGVLADGLVTSLTPEQLATVWNPKVEAAVNLHELTRDADLALFALYSSASGVFGAPGQANYASTNVFLDALAQHRHAQGLPGTSLAWGYWEQASAMTGHMESRDRARLSQGGLRPMSSDHGLALFDRAVSLDEALFVASPLDLAELRALAKGGALPGLLRGLVRAPAATARRTAASAGTAGGSGGLEERLAGLSEPERGRFLLDLVRSHVAAVLGHANPQSLDAERPFKDLGFDSLTAVELRNRLNTATGLRLPATLVFDHPTPTALTHHIRSRITLAEAPDTAPALAADLERLERVIGAASTDDVVSHRITDRLRALLTALEGAAPDTGTAADDDLDDATDDELFDLLDSELGTA</sequence>
<dbReference type="Gene3D" id="3.10.129.110">
    <property type="entry name" value="Polyketide synthase dehydratase"/>
    <property type="match status" value="2"/>
</dbReference>
<dbReference type="Pfam" id="PF08659">
    <property type="entry name" value="KR"/>
    <property type="match status" value="2"/>
</dbReference>
<dbReference type="CDD" id="cd05195">
    <property type="entry name" value="enoyl_red"/>
    <property type="match status" value="2"/>
</dbReference>
<feature type="active site" description="Proton acceptor; for dehydratase activity" evidence="9">
    <location>
        <position position="966"/>
    </location>
</feature>
<dbReference type="InterPro" id="IPR016036">
    <property type="entry name" value="Malonyl_transacylase_ACP-bd"/>
</dbReference>
<evidence type="ECO:0000259" key="12">
    <source>
        <dbReference type="PROSITE" id="PS52019"/>
    </source>
</evidence>